<proteinExistence type="predicted"/>
<name>A0A4P7NRH3_PYROR</name>
<protein>
    <submittedName>
        <fullName evidence="1">Uncharacterized protein</fullName>
    </submittedName>
</protein>
<dbReference type="Proteomes" id="UP000294847">
    <property type="component" value="Chromosome 6"/>
</dbReference>
<dbReference type="AlphaFoldDB" id="A0A4P7NRH3"/>
<sequence>MVEETNVGMIKKEEKKKRGLECTEYQEVLLRRRHSLTLAADYRKQVGMAVHKFPQASKASRFLKTLTLAKKDSAKKQPINGLYSKLIRFKTNQEAV</sequence>
<evidence type="ECO:0000313" key="2">
    <source>
        <dbReference type="Proteomes" id="UP000294847"/>
    </source>
</evidence>
<gene>
    <name evidence="1" type="ORF">PoMZ_06600</name>
</gene>
<reference evidence="1 2" key="1">
    <citation type="journal article" date="2019" name="Mol. Biol. Evol.">
        <title>Blast fungal genomes show frequent chromosomal changes, gene gains and losses, and effector gene turnover.</title>
        <authorList>
            <person name="Gomez Luciano L.B."/>
            <person name="Jason Tsai I."/>
            <person name="Chuma I."/>
            <person name="Tosa Y."/>
            <person name="Chen Y.H."/>
            <person name="Li J.Y."/>
            <person name="Li M.Y."/>
            <person name="Jade Lu M.Y."/>
            <person name="Nakayashiki H."/>
            <person name="Li W.H."/>
        </authorList>
    </citation>
    <scope>NUCLEOTIDE SEQUENCE [LARGE SCALE GENOMIC DNA]</scope>
    <source>
        <strain evidence="1">MZ5-1-6</strain>
    </source>
</reference>
<accession>A0A4P7NRH3</accession>
<dbReference type="EMBL" id="CP034209">
    <property type="protein sequence ID" value="QBZ64899.1"/>
    <property type="molecule type" value="Genomic_DNA"/>
</dbReference>
<organism evidence="1 2">
    <name type="scientific">Pyricularia oryzae</name>
    <name type="common">Rice blast fungus</name>
    <name type="synonym">Magnaporthe oryzae</name>
    <dbReference type="NCBI Taxonomy" id="318829"/>
    <lineage>
        <taxon>Eukaryota</taxon>
        <taxon>Fungi</taxon>
        <taxon>Dikarya</taxon>
        <taxon>Ascomycota</taxon>
        <taxon>Pezizomycotina</taxon>
        <taxon>Sordariomycetes</taxon>
        <taxon>Sordariomycetidae</taxon>
        <taxon>Magnaporthales</taxon>
        <taxon>Pyriculariaceae</taxon>
        <taxon>Pyricularia</taxon>
    </lineage>
</organism>
<evidence type="ECO:0000313" key="1">
    <source>
        <dbReference type="EMBL" id="QBZ64899.1"/>
    </source>
</evidence>